<dbReference type="STRING" id="1391627.SAMN05216464_108138"/>
<proteinExistence type="inferred from homology"/>
<gene>
    <name evidence="8" type="ORF">SAMN05216464_108138</name>
</gene>
<dbReference type="EMBL" id="FNAI01000008">
    <property type="protein sequence ID" value="SDE66417.1"/>
    <property type="molecule type" value="Genomic_DNA"/>
</dbReference>
<evidence type="ECO:0000256" key="4">
    <source>
        <dbReference type="ARBA" id="ARBA00023136"/>
    </source>
</evidence>
<name>A0A1G7ES25_9SPHI</name>
<dbReference type="RefSeq" id="WP_091151013.1">
    <property type="nucleotide sequence ID" value="NZ_FNAI01000008.1"/>
</dbReference>
<evidence type="ECO:0000256" key="1">
    <source>
        <dbReference type="ARBA" id="ARBA00004442"/>
    </source>
</evidence>
<dbReference type="GO" id="GO:0009279">
    <property type="term" value="C:cell outer membrane"/>
    <property type="evidence" value="ECO:0007669"/>
    <property type="project" value="UniProtKB-SubCell"/>
</dbReference>
<evidence type="ECO:0000256" key="3">
    <source>
        <dbReference type="ARBA" id="ARBA00022729"/>
    </source>
</evidence>
<dbReference type="InterPro" id="IPR012944">
    <property type="entry name" value="SusD_RagB_dom"/>
</dbReference>
<dbReference type="Gene3D" id="1.25.40.390">
    <property type="match status" value="1"/>
</dbReference>
<dbReference type="AlphaFoldDB" id="A0A1G7ES25"/>
<sequence>MKKYIKSQTLLILYLGTLGALYTSCKKIVDVDPPKDTITGNAVFTSNANAEAALNGLYANISGIFSPIVISSGPTIYNGLSSDELHFTDTDNEIIQVESNNILSSNGILTTLWDKAYFCIYMANSCAEGFNKSNSLTLSTKNQLLGEALLIRSYLYFNLTQFFGDVPLETTTSYELNASMSRTPTTKIFDQIVADLNTASSLMTSDIVVGRANRYAAQALLAKVYLLKNDWPGSQKQASEIISSGKYQILQNLNNVFLTGSAEAIWQIAPNNMFYTTTQAYNLLPSSKKVVPPYVLTSNLIGAFESGDKRYINWTNVQNLSPIQIYTYPYKYKTRGRGDSEGEVYFRLAEVYLMNAEAKAQQGNLTSAIADLDVLRQRAGLSLIANTNPAISKADLLTAIARERRVELFAENGNRWFDLKRKNEALQVLKPIKPNFDINSTLFPLPISAIRTNKALSQNPGYQ</sequence>
<evidence type="ECO:0000259" key="7">
    <source>
        <dbReference type="Pfam" id="PF14322"/>
    </source>
</evidence>
<dbReference type="Pfam" id="PF14322">
    <property type="entry name" value="SusD-like_3"/>
    <property type="match status" value="1"/>
</dbReference>
<dbReference type="InterPro" id="IPR033985">
    <property type="entry name" value="SusD-like_N"/>
</dbReference>
<keyword evidence="3" id="KW-0732">Signal</keyword>
<keyword evidence="4" id="KW-0472">Membrane</keyword>
<accession>A0A1G7ES25</accession>
<dbReference type="Proteomes" id="UP000199072">
    <property type="component" value="Unassembled WGS sequence"/>
</dbReference>
<protein>
    <submittedName>
        <fullName evidence="8">Starch-binding associating with outer membrane</fullName>
    </submittedName>
</protein>
<feature type="domain" description="RagB/SusD" evidence="6">
    <location>
        <begin position="329"/>
        <end position="462"/>
    </location>
</feature>
<evidence type="ECO:0000259" key="6">
    <source>
        <dbReference type="Pfam" id="PF07980"/>
    </source>
</evidence>
<keyword evidence="5" id="KW-0998">Cell outer membrane</keyword>
<dbReference type="CDD" id="cd08977">
    <property type="entry name" value="SusD"/>
    <property type="match status" value="1"/>
</dbReference>
<keyword evidence="9" id="KW-1185">Reference proteome</keyword>
<organism evidence="8 9">
    <name type="scientific">Mucilaginibacter pineti</name>
    <dbReference type="NCBI Taxonomy" id="1391627"/>
    <lineage>
        <taxon>Bacteria</taxon>
        <taxon>Pseudomonadati</taxon>
        <taxon>Bacteroidota</taxon>
        <taxon>Sphingobacteriia</taxon>
        <taxon>Sphingobacteriales</taxon>
        <taxon>Sphingobacteriaceae</taxon>
        <taxon>Mucilaginibacter</taxon>
    </lineage>
</organism>
<evidence type="ECO:0000256" key="5">
    <source>
        <dbReference type="ARBA" id="ARBA00023237"/>
    </source>
</evidence>
<feature type="domain" description="SusD-like N-terminal" evidence="7">
    <location>
        <begin position="86"/>
        <end position="226"/>
    </location>
</feature>
<dbReference type="SUPFAM" id="SSF48452">
    <property type="entry name" value="TPR-like"/>
    <property type="match status" value="1"/>
</dbReference>
<reference evidence="8 9" key="1">
    <citation type="submission" date="2016-10" db="EMBL/GenBank/DDBJ databases">
        <authorList>
            <person name="de Groot N.N."/>
        </authorList>
    </citation>
    <scope>NUCLEOTIDE SEQUENCE [LARGE SCALE GENOMIC DNA]</scope>
    <source>
        <strain evidence="8 9">47C3B</strain>
    </source>
</reference>
<dbReference type="InterPro" id="IPR011990">
    <property type="entry name" value="TPR-like_helical_dom_sf"/>
</dbReference>
<evidence type="ECO:0000313" key="9">
    <source>
        <dbReference type="Proteomes" id="UP000199072"/>
    </source>
</evidence>
<comment type="subcellular location">
    <subcellularLocation>
        <location evidence="1">Cell outer membrane</location>
    </subcellularLocation>
</comment>
<evidence type="ECO:0000256" key="2">
    <source>
        <dbReference type="ARBA" id="ARBA00006275"/>
    </source>
</evidence>
<dbReference type="OrthoDB" id="621570at2"/>
<evidence type="ECO:0000313" key="8">
    <source>
        <dbReference type="EMBL" id="SDE66417.1"/>
    </source>
</evidence>
<comment type="similarity">
    <text evidence="2">Belongs to the SusD family.</text>
</comment>
<dbReference type="Pfam" id="PF07980">
    <property type="entry name" value="SusD_RagB"/>
    <property type="match status" value="1"/>
</dbReference>